<name>A0A1G2CYV5_9BACT</name>
<accession>A0A1G2CYV5</accession>
<evidence type="ECO:0000313" key="2">
    <source>
        <dbReference type="Proteomes" id="UP000177122"/>
    </source>
</evidence>
<organism evidence="1 2">
    <name type="scientific">Candidatus Lloydbacteria bacterium RIFCSPHIGHO2_01_FULL_49_22</name>
    <dbReference type="NCBI Taxonomy" id="1798658"/>
    <lineage>
        <taxon>Bacteria</taxon>
        <taxon>Candidatus Lloydiibacteriota</taxon>
    </lineage>
</organism>
<dbReference type="EMBL" id="MHLI01000006">
    <property type="protein sequence ID" value="OGZ05860.1"/>
    <property type="molecule type" value="Genomic_DNA"/>
</dbReference>
<protein>
    <submittedName>
        <fullName evidence="1">Uncharacterized protein</fullName>
    </submittedName>
</protein>
<reference evidence="1 2" key="1">
    <citation type="journal article" date="2016" name="Nat. Commun.">
        <title>Thousands of microbial genomes shed light on interconnected biogeochemical processes in an aquifer system.</title>
        <authorList>
            <person name="Anantharaman K."/>
            <person name="Brown C.T."/>
            <person name="Hug L.A."/>
            <person name="Sharon I."/>
            <person name="Castelle C.J."/>
            <person name="Probst A.J."/>
            <person name="Thomas B.C."/>
            <person name="Singh A."/>
            <person name="Wilkins M.J."/>
            <person name="Karaoz U."/>
            <person name="Brodie E.L."/>
            <person name="Williams K.H."/>
            <person name="Hubbard S.S."/>
            <person name="Banfield J.F."/>
        </authorList>
    </citation>
    <scope>NUCLEOTIDE SEQUENCE [LARGE SCALE GENOMIC DNA]</scope>
</reference>
<evidence type="ECO:0000313" key="1">
    <source>
        <dbReference type="EMBL" id="OGZ05860.1"/>
    </source>
</evidence>
<dbReference type="AlphaFoldDB" id="A0A1G2CYV5"/>
<dbReference type="Proteomes" id="UP000177122">
    <property type="component" value="Unassembled WGS sequence"/>
</dbReference>
<proteinExistence type="predicted"/>
<sequence>MDTFSRMCSFTFLLLAIMIVLSPVASAYISSSTSYRIQTDSVNVGGVLSTSTSYRAEDTIGEEGVGTSSSASYNIKAGYQQMQEVYLAITAPGSVTLAPNIPSLGGGIANGFSSWTVTTDNAAGYSMNIRASGTPALSSGANTFANYVPAGADPDLIFTTPAASNRFGFSPEGADIVQKYKDDGISCNTGGLDTLSACWAPLLTSLDTITARTTSNNPSGTATTIRFRAESGASNVQAAGSYTATATLTVLPN</sequence>
<comment type="caution">
    <text evidence="1">The sequence shown here is derived from an EMBL/GenBank/DDBJ whole genome shotgun (WGS) entry which is preliminary data.</text>
</comment>
<gene>
    <name evidence="1" type="ORF">A2845_03595</name>
</gene>